<dbReference type="PANTHER" id="PTHR46797:SF1">
    <property type="entry name" value="METHYLPHOSPHONATE SYNTHASE"/>
    <property type="match status" value="1"/>
</dbReference>
<dbReference type="EMBL" id="WMEZ01000004">
    <property type="protein sequence ID" value="MYL50286.1"/>
    <property type="molecule type" value="Genomic_DNA"/>
</dbReference>
<dbReference type="InterPro" id="IPR010982">
    <property type="entry name" value="Lambda_DNA-bd_dom_sf"/>
</dbReference>
<evidence type="ECO:0000259" key="2">
    <source>
        <dbReference type="PROSITE" id="PS50943"/>
    </source>
</evidence>
<evidence type="ECO:0000313" key="3">
    <source>
        <dbReference type="EMBL" id="MYL50286.1"/>
    </source>
</evidence>
<name>A0A845E807_9BACI</name>
<dbReference type="GO" id="GO:0005829">
    <property type="term" value="C:cytosol"/>
    <property type="evidence" value="ECO:0007669"/>
    <property type="project" value="TreeGrafter"/>
</dbReference>
<organism evidence="3 4">
    <name type="scientific">Halobacillus litoralis</name>
    <dbReference type="NCBI Taxonomy" id="45668"/>
    <lineage>
        <taxon>Bacteria</taxon>
        <taxon>Bacillati</taxon>
        <taxon>Bacillota</taxon>
        <taxon>Bacilli</taxon>
        <taxon>Bacillales</taxon>
        <taxon>Bacillaceae</taxon>
        <taxon>Halobacillus</taxon>
    </lineage>
</organism>
<dbReference type="AlphaFoldDB" id="A0A845E807"/>
<dbReference type="CDD" id="cd00093">
    <property type="entry name" value="HTH_XRE"/>
    <property type="match status" value="1"/>
</dbReference>
<dbReference type="PANTHER" id="PTHR46797">
    <property type="entry name" value="HTH-TYPE TRANSCRIPTIONAL REGULATOR"/>
    <property type="match status" value="1"/>
</dbReference>
<dbReference type="Gene3D" id="1.10.260.40">
    <property type="entry name" value="lambda repressor-like DNA-binding domains"/>
    <property type="match status" value="1"/>
</dbReference>
<dbReference type="Pfam" id="PF01381">
    <property type="entry name" value="HTH_3"/>
    <property type="match status" value="1"/>
</dbReference>
<protein>
    <submittedName>
        <fullName evidence="3">Helix-turn-helix domain-containing protein</fullName>
    </submittedName>
</protein>
<dbReference type="PROSITE" id="PS50943">
    <property type="entry name" value="HTH_CROC1"/>
    <property type="match status" value="1"/>
</dbReference>
<feature type="domain" description="HTH cro/C1-type" evidence="2">
    <location>
        <begin position="26"/>
        <end position="80"/>
    </location>
</feature>
<gene>
    <name evidence="3" type="ORF">GLV98_12380</name>
</gene>
<dbReference type="OrthoDB" id="1859224at2"/>
<dbReference type="SMART" id="SM00530">
    <property type="entry name" value="HTH_XRE"/>
    <property type="match status" value="1"/>
</dbReference>
<reference evidence="3 4" key="1">
    <citation type="submission" date="2019-11" db="EMBL/GenBank/DDBJ databases">
        <title>Genome sequences of 17 halophilic strains isolated from different environments.</title>
        <authorList>
            <person name="Furrow R.E."/>
        </authorList>
    </citation>
    <scope>NUCLEOTIDE SEQUENCE [LARGE SCALE GENOMIC DNA]</scope>
    <source>
        <strain evidence="3 4">22505_10_Sand</strain>
    </source>
</reference>
<evidence type="ECO:0000313" key="4">
    <source>
        <dbReference type="Proteomes" id="UP000447393"/>
    </source>
</evidence>
<dbReference type="SUPFAM" id="SSF47413">
    <property type="entry name" value="lambda repressor-like DNA-binding domains"/>
    <property type="match status" value="1"/>
</dbReference>
<sequence length="95" mass="10915">MLHYDITIKSQIATKGGGELKQRKWLIELRKSGKMTQLQVANESGIERAYYTQIENGLRNPSVNVAKKISNTLGFDWAIFFEDECSEKRQKPKPI</sequence>
<keyword evidence="1" id="KW-0238">DNA-binding</keyword>
<evidence type="ECO:0000256" key="1">
    <source>
        <dbReference type="ARBA" id="ARBA00023125"/>
    </source>
</evidence>
<dbReference type="GO" id="GO:0003677">
    <property type="term" value="F:DNA binding"/>
    <property type="evidence" value="ECO:0007669"/>
    <property type="project" value="UniProtKB-KW"/>
</dbReference>
<comment type="caution">
    <text evidence="3">The sequence shown here is derived from an EMBL/GenBank/DDBJ whole genome shotgun (WGS) entry which is preliminary data.</text>
</comment>
<dbReference type="InterPro" id="IPR050807">
    <property type="entry name" value="TransReg_Diox_bact_type"/>
</dbReference>
<proteinExistence type="predicted"/>
<dbReference type="InterPro" id="IPR001387">
    <property type="entry name" value="Cro/C1-type_HTH"/>
</dbReference>
<accession>A0A845E807</accession>
<dbReference type="GO" id="GO:0003700">
    <property type="term" value="F:DNA-binding transcription factor activity"/>
    <property type="evidence" value="ECO:0007669"/>
    <property type="project" value="TreeGrafter"/>
</dbReference>
<dbReference type="Proteomes" id="UP000447393">
    <property type="component" value="Unassembled WGS sequence"/>
</dbReference>